<dbReference type="RefSeq" id="WP_013707935.1">
    <property type="nucleotide sequence ID" value="NC_015389.1"/>
</dbReference>
<dbReference type="CDD" id="cd00093">
    <property type="entry name" value="HTH_XRE"/>
    <property type="match status" value="1"/>
</dbReference>
<keyword evidence="1" id="KW-0238">DNA-binding</keyword>
<evidence type="ECO:0000259" key="3">
    <source>
        <dbReference type="PROSITE" id="PS50943"/>
    </source>
</evidence>
<keyword evidence="5" id="KW-1185">Reference proteome</keyword>
<dbReference type="PANTHER" id="PTHR46558">
    <property type="entry name" value="TRACRIPTIONAL REGULATORY PROTEIN-RELATED-RELATED"/>
    <property type="match status" value="1"/>
</dbReference>
<dbReference type="OrthoDB" id="9805856at2"/>
<evidence type="ECO:0000313" key="5">
    <source>
        <dbReference type="Proteomes" id="UP000006851"/>
    </source>
</evidence>
<name>F2N6Z3_CORGP</name>
<dbReference type="PANTHER" id="PTHR46558:SF15">
    <property type="entry name" value="HELIX-TURN-HELIX DOMAIN PROTEIN"/>
    <property type="match status" value="1"/>
</dbReference>
<evidence type="ECO:0000256" key="2">
    <source>
        <dbReference type="SAM" id="Phobius"/>
    </source>
</evidence>
<reference evidence="5" key="1">
    <citation type="journal article" date="2013" name="Stand. Genomic Sci.">
        <title>Complete genome sequence of Coriobacterium glomerans type strain (PW2(T)) from the midgut of Pyrrhocoris apterus L. (red soldier bug).</title>
        <authorList>
            <person name="Stackebrandt E."/>
            <person name="Zeytun A."/>
            <person name="Lapidus A."/>
            <person name="Nolan M."/>
            <person name="Lucas S."/>
            <person name="Hammon N."/>
            <person name="Deshpande S."/>
            <person name="Cheng J.F."/>
            <person name="Tapia R."/>
            <person name="Goodwin L.A."/>
            <person name="Pitluck S."/>
            <person name="Liolios K."/>
            <person name="Pagani I."/>
            <person name="Ivanova N."/>
            <person name="Mavromatis K."/>
            <person name="Mikhailova N."/>
            <person name="Huntemann M."/>
            <person name="Pati A."/>
            <person name="Chen A."/>
            <person name="Palaniappan K."/>
            <person name="Chang Y.J."/>
            <person name="Land M."/>
            <person name="Hauser L."/>
            <person name="Rohde M."/>
            <person name="Pukall R."/>
            <person name="Goker M."/>
            <person name="Detter J.C."/>
            <person name="Woyke T."/>
            <person name="Bristow J."/>
            <person name="Eisen J.A."/>
            <person name="Markowitz V."/>
            <person name="Hugenholtz P."/>
            <person name="Kyrpides N.C."/>
            <person name="Klenk H.P."/>
        </authorList>
    </citation>
    <scope>NUCLEOTIDE SEQUENCE</scope>
    <source>
        <strain evidence="5">ATCC 49209 / DSM 20642 / JCM 10262 / PW2</strain>
    </source>
</reference>
<keyword evidence="2" id="KW-0812">Transmembrane</keyword>
<dbReference type="InterPro" id="IPR010982">
    <property type="entry name" value="Lambda_DNA-bd_dom_sf"/>
</dbReference>
<dbReference type="eggNOG" id="COG1476">
    <property type="taxonomic scope" value="Bacteria"/>
</dbReference>
<dbReference type="SMART" id="SM00530">
    <property type="entry name" value="HTH_XRE"/>
    <property type="match status" value="1"/>
</dbReference>
<organism evidence="4 5">
    <name type="scientific">Coriobacterium glomerans (strain ATCC 49209 / DSM 20642 / JCM 10262 / PW2)</name>
    <dbReference type="NCBI Taxonomy" id="700015"/>
    <lineage>
        <taxon>Bacteria</taxon>
        <taxon>Bacillati</taxon>
        <taxon>Actinomycetota</taxon>
        <taxon>Coriobacteriia</taxon>
        <taxon>Coriobacteriales</taxon>
        <taxon>Coriobacteriaceae</taxon>
        <taxon>Coriobacterium</taxon>
    </lineage>
</organism>
<dbReference type="SUPFAM" id="SSF47413">
    <property type="entry name" value="lambda repressor-like DNA-binding domains"/>
    <property type="match status" value="1"/>
</dbReference>
<dbReference type="HOGENOM" id="CLU_066192_2_2_11"/>
<proteinExistence type="predicted"/>
<keyword evidence="2" id="KW-1133">Transmembrane helix</keyword>
<accession>F2N6Z3</accession>
<evidence type="ECO:0000313" key="4">
    <source>
        <dbReference type="EMBL" id="AEB06192.1"/>
    </source>
</evidence>
<dbReference type="Gene3D" id="1.10.260.40">
    <property type="entry name" value="lambda repressor-like DNA-binding domains"/>
    <property type="match status" value="1"/>
</dbReference>
<sequence>MQVGAHIREHRARLALSQDDLAARIYVSRQTISNWENDKTYPDVQSLLLLSAVFDATVDELIKGDVDAMDKTVNEDAGKMKQLEWYALACMVLGAAALYWAGYQFLSGWAWHTIPTVMHTVTGWTALFVITHRIEKLKRKHDVITYSEVLAFTRGERIDRGTRASRRVRARTRKQRAGIRDGAILPLINFQGPPSFSMHKGNQL</sequence>
<dbReference type="InterPro" id="IPR001387">
    <property type="entry name" value="Cro/C1-type_HTH"/>
</dbReference>
<dbReference type="STRING" id="700015.Corgl_0064"/>
<dbReference type="PROSITE" id="PS50943">
    <property type="entry name" value="HTH_CROC1"/>
    <property type="match status" value="1"/>
</dbReference>
<keyword evidence="2" id="KW-0472">Membrane</keyword>
<dbReference type="EMBL" id="CP002628">
    <property type="protein sequence ID" value="AEB06192.1"/>
    <property type="molecule type" value="Genomic_DNA"/>
</dbReference>
<feature type="transmembrane region" description="Helical" evidence="2">
    <location>
        <begin position="109"/>
        <end position="130"/>
    </location>
</feature>
<gene>
    <name evidence="4" type="ordered locus">Corgl_0064</name>
</gene>
<dbReference type="GO" id="GO:0003677">
    <property type="term" value="F:DNA binding"/>
    <property type="evidence" value="ECO:0007669"/>
    <property type="project" value="UniProtKB-KW"/>
</dbReference>
<dbReference type="KEGG" id="cgo:Corgl_0064"/>
<dbReference type="Pfam" id="PF01381">
    <property type="entry name" value="HTH_3"/>
    <property type="match status" value="1"/>
</dbReference>
<feature type="transmembrane region" description="Helical" evidence="2">
    <location>
        <begin position="85"/>
        <end position="103"/>
    </location>
</feature>
<feature type="domain" description="HTH cro/C1-type" evidence="3">
    <location>
        <begin position="7"/>
        <end position="61"/>
    </location>
</feature>
<evidence type="ECO:0000256" key="1">
    <source>
        <dbReference type="ARBA" id="ARBA00023125"/>
    </source>
</evidence>
<dbReference type="AlphaFoldDB" id="F2N6Z3"/>
<protein>
    <submittedName>
        <fullName evidence="4">Helix-turn-helix domain protein</fullName>
    </submittedName>
</protein>
<dbReference type="Proteomes" id="UP000006851">
    <property type="component" value="Chromosome"/>
</dbReference>